<feature type="non-terminal residue" evidence="1">
    <location>
        <position position="1"/>
    </location>
</feature>
<sequence length="82" mass="9170">GCSSGWLLGEYGLLWLVSRRILTHPFGFSANNPWLTTGFYFLMWNQNLITSVSRATPVSRSGKWQHNSTQNAGFVYGGGCIR</sequence>
<comment type="caution">
    <text evidence="1">The sequence shown here is derived from an EMBL/GenBank/DDBJ whole genome shotgun (WGS) entry which is preliminary data.</text>
</comment>
<name>A0AAD5GLE1_AMBAR</name>
<dbReference type="Proteomes" id="UP001206925">
    <property type="component" value="Unassembled WGS sequence"/>
</dbReference>
<gene>
    <name evidence="1" type="ORF">M8C21_027834</name>
</gene>
<evidence type="ECO:0000313" key="1">
    <source>
        <dbReference type="EMBL" id="KAI7747267.1"/>
    </source>
</evidence>
<accession>A0AAD5GLE1</accession>
<keyword evidence="2" id="KW-1185">Reference proteome</keyword>
<dbReference type="AlphaFoldDB" id="A0AAD5GLE1"/>
<evidence type="ECO:0000313" key="2">
    <source>
        <dbReference type="Proteomes" id="UP001206925"/>
    </source>
</evidence>
<proteinExistence type="predicted"/>
<reference evidence="1" key="1">
    <citation type="submission" date="2022-06" db="EMBL/GenBank/DDBJ databases">
        <title>Uncovering the hologenomic basis of an extraordinary plant invasion.</title>
        <authorList>
            <person name="Bieker V.C."/>
            <person name="Martin M.D."/>
            <person name="Gilbert T."/>
            <person name="Hodgins K."/>
            <person name="Battlay P."/>
            <person name="Petersen B."/>
            <person name="Wilson J."/>
        </authorList>
    </citation>
    <scope>NUCLEOTIDE SEQUENCE</scope>
    <source>
        <strain evidence="1">AA19_3_7</strain>
        <tissue evidence="1">Leaf</tissue>
    </source>
</reference>
<organism evidence="1 2">
    <name type="scientific">Ambrosia artemisiifolia</name>
    <name type="common">Common ragweed</name>
    <dbReference type="NCBI Taxonomy" id="4212"/>
    <lineage>
        <taxon>Eukaryota</taxon>
        <taxon>Viridiplantae</taxon>
        <taxon>Streptophyta</taxon>
        <taxon>Embryophyta</taxon>
        <taxon>Tracheophyta</taxon>
        <taxon>Spermatophyta</taxon>
        <taxon>Magnoliopsida</taxon>
        <taxon>eudicotyledons</taxon>
        <taxon>Gunneridae</taxon>
        <taxon>Pentapetalae</taxon>
        <taxon>asterids</taxon>
        <taxon>campanulids</taxon>
        <taxon>Asterales</taxon>
        <taxon>Asteraceae</taxon>
        <taxon>Asteroideae</taxon>
        <taxon>Heliantheae alliance</taxon>
        <taxon>Heliantheae</taxon>
        <taxon>Ambrosia</taxon>
    </lineage>
</organism>
<dbReference type="EMBL" id="JAMZMK010006803">
    <property type="protein sequence ID" value="KAI7747267.1"/>
    <property type="molecule type" value="Genomic_DNA"/>
</dbReference>
<protein>
    <submittedName>
        <fullName evidence="1">Uncharacterized protein</fullName>
    </submittedName>
</protein>